<dbReference type="GO" id="GO:0022857">
    <property type="term" value="F:transmembrane transporter activity"/>
    <property type="evidence" value="ECO:0007669"/>
    <property type="project" value="InterPro"/>
</dbReference>
<evidence type="ECO:0000256" key="1">
    <source>
        <dbReference type="ARBA" id="ARBA00004141"/>
    </source>
</evidence>
<dbReference type="AlphaFoldDB" id="G0R1J4"/>
<feature type="transmembrane region" description="Helical" evidence="5">
    <location>
        <begin position="30"/>
        <end position="50"/>
    </location>
</feature>
<comment type="subcellular location">
    <subcellularLocation>
        <location evidence="1">Membrane</location>
        <topology evidence="1">Multi-pass membrane protein</topology>
    </subcellularLocation>
</comment>
<dbReference type="OrthoDB" id="312593at2759"/>
<dbReference type="InterPro" id="IPR020846">
    <property type="entry name" value="MFS_dom"/>
</dbReference>
<feature type="transmembrane region" description="Helical" evidence="5">
    <location>
        <begin position="273"/>
        <end position="295"/>
    </location>
</feature>
<dbReference type="PANTHER" id="PTHR43184">
    <property type="entry name" value="MAJOR FACILITATOR SUPERFAMILY TRANSPORTER 16, ISOFORM B"/>
    <property type="match status" value="1"/>
</dbReference>
<dbReference type="SUPFAM" id="SSF103473">
    <property type="entry name" value="MFS general substrate transporter"/>
    <property type="match status" value="1"/>
</dbReference>
<name>G0R1J4_ICHMU</name>
<evidence type="ECO:0000313" key="7">
    <source>
        <dbReference type="EMBL" id="EGR28667.1"/>
    </source>
</evidence>
<evidence type="ECO:0000256" key="3">
    <source>
        <dbReference type="ARBA" id="ARBA00022989"/>
    </source>
</evidence>
<feature type="transmembrane region" description="Helical" evidence="5">
    <location>
        <begin position="62"/>
        <end position="84"/>
    </location>
</feature>
<evidence type="ECO:0000256" key="5">
    <source>
        <dbReference type="SAM" id="Phobius"/>
    </source>
</evidence>
<dbReference type="RefSeq" id="XP_004029903.1">
    <property type="nucleotide sequence ID" value="XM_004029855.1"/>
</dbReference>
<feature type="transmembrane region" description="Helical" evidence="5">
    <location>
        <begin position="208"/>
        <end position="228"/>
    </location>
</feature>
<dbReference type="Gene3D" id="1.20.1250.20">
    <property type="entry name" value="MFS general substrate transporter like domains"/>
    <property type="match status" value="2"/>
</dbReference>
<keyword evidence="3 5" id="KW-1133">Transmembrane helix</keyword>
<dbReference type="Proteomes" id="UP000008983">
    <property type="component" value="Unassembled WGS sequence"/>
</dbReference>
<dbReference type="PANTHER" id="PTHR43184:SF12">
    <property type="entry name" value="SUGAR PHOSPHATE EXCHANGER 3"/>
    <property type="match status" value="1"/>
</dbReference>
<reference evidence="7 8" key="1">
    <citation type="submission" date="2011-07" db="EMBL/GenBank/DDBJ databases">
        <authorList>
            <person name="Coyne R."/>
            <person name="Brami D."/>
            <person name="Johnson J."/>
            <person name="Hostetler J."/>
            <person name="Hannick L."/>
            <person name="Clark T."/>
            <person name="Cassidy-Hanley D."/>
            <person name="Inman J."/>
        </authorList>
    </citation>
    <scope>NUCLEOTIDE SEQUENCE [LARGE SCALE GENOMIC DNA]</scope>
    <source>
        <strain evidence="7 8">G5</strain>
    </source>
</reference>
<dbReference type="InParanoid" id="G0R1J4"/>
<dbReference type="STRING" id="857967.G0R1J4"/>
<feature type="domain" description="Major facilitator superfamily (MFS) profile" evidence="6">
    <location>
        <begin position="1"/>
        <end position="299"/>
    </location>
</feature>
<dbReference type="eggNOG" id="KOG2533">
    <property type="taxonomic scope" value="Eukaryota"/>
</dbReference>
<organism evidence="7 8">
    <name type="scientific">Ichthyophthirius multifiliis</name>
    <name type="common">White spot disease agent</name>
    <name type="synonym">Ich</name>
    <dbReference type="NCBI Taxonomy" id="5932"/>
    <lineage>
        <taxon>Eukaryota</taxon>
        <taxon>Sar</taxon>
        <taxon>Alveolata</taxon>
        <taxon>Ciliophora</taxon>
        <taxon>Intramacronucleata</taxon>
        <taxon>Oligohymenophorea</taxon>
        <taxon>Hymenostomatida</taxon>
        <taxon>Ophryoglenina</taxon>
        <taxon>Ichthyophthirius</taxon>
    </lineage>
</organism>
<protein>
    <submittedName>
        <fullName evidence="7">Major facilitator superfamily protein, putative</fullName>
    </submittedName>
</protein>
<dbReference type="GO" id="GO:0005789">
    <property type="term" value="C:endoplasmic reticulum membrane"/>
    <property type="evidence" value="ECO:0007669"/>
    <property type="project" value="TreeGrafter"/>
</dbReference>
<keyword evidence="2 5" id="KW-0812">Transmembrane</keyword>
<dbReference type="InterPro" id="IPR011701">
    <property type="entry name" value="MFS"/>
</dbReference>
<evidence type="ECO:0000259" key="6">
    <source>
        <dbReference type="PROSITE" id="PS50850"/>
    </source>
</evidence>
<keyword evidence="8" id="KW-1185">Reference proteome</keyword>
<keyword evidence="4 5" id="KW-0472">Membrane</keyword>
<feature type="transmembrane region" description="Helical" evidence="5">
    <location>
        <begin position="182"/>
        <end position="202"/>
    </location>
</feature>
<accession>G0R1J4</accession>
<sequence>MMILNGISQSTTWPSVVSCMGNWFGKGKKGLLMGVWATNGNFGNMIGYFIQNMAVNRMKLDWKYSLFFSGMFLLVLGVVCVLYLDPYPQKFENQINSQHNKDVAENINYFSAWVKVPGLAMYAIAMGGVKGTIYGIIFWLPIYLQKNGMKEQAVVICSMNEIGTFAGGVLLGYLVDKFQQRAFVINLFIFLSFINMVILYNMPPGNPGPYYFLVLLAGIFLGGPYNMIGGSVAIDLVEQSGFQSSKHLLALVTAIIDSTGSISGAFIQTTISFFGYQQIFAIFIVTTMLSSLVLIKQAKLDIYK</sequence>
<feature type="transmembrane region" description="Helical" evidence="5">
    <location>
        <begin position="248"/>
        <end position="267"/>
    </location>
</feature>
<evidence type="ECO:0000313" key="8">
    <source>
        <dbReference type="Proteomes" id="UP000008983"/>
    </source>
</evidence>
<dbReference type="Pfam" id="PF07690">
    <property type="entry name" value="MFS_1"/>
    <property type="match status" value="1"/>
</dbReference>
<gene>
    <name evidence="7" type="ORF">IMG5_170890</name>
</gene>
<dbReference type="GeneID" id="14904750"/>
<dbReference type="PROSITE" id="PS50850">
    <property type="entry name" value="MFS"/>
    <property type="match status" value="1"/>
</dbReference>
<dbReference type="InterPro" id="IPR036259">
    <property type="entry name" value="MFS_trans_sf"/>
</dbReference>
<dbReference type="OMA" id="QPVGNIF"/>
<evidence type="ECO:0000256" key="4">
    <source>
        <dbReference type="ARBA" id="ARBA00023136"/>
    </source>
</evidence>
<proteinExistence type="predicted"/>
<feature type="transmembrane region" description="Helical" evidence="5">
    <location>
        <begin position="119"/>
        <end position="141"/>
    </location>
</feature>
<dbReference type="EMBL" id="GL984220">
    <property type="protein sequence ID" value="EGR28667.1"/>
    <property type="molecule type" value="Genomic_DNA"/>
</dbReference>
<evidence type="ECO:0000256" key="2">
    <source>
        <dbReference type="ARBA" id="ARBA00022692"/>
    </source>
</evidence>